<proteinExistence type="predicted"/>
<dbReference type="EMBL" id="JBHSOZ010000002">
    <property type="protein sequence ID" value="MFC5711251.1"/>
    <property type="molecule type" value="Genomic_DNA"/>
</dbReference>
<organism evidence="2 3">
    <name type="scientific">Thalassorhabdus alkalitolerans</name>
    <dbReference type="NCBI Taxonomy" id="2282697"/>
    <lineage>
        <taxon>Bacteria</taxon>
        <taxon>Bacillati</taxon>
        <taxon>Bacillota</taxon>
        <taxon>Bacilli</taxon>
        <taxon>Bacillales</taxon>
        <taxon>Bacillaceae</taxon>
        <taxon>Thalassorhabdus</taxon>
    </lineage>
</organism>
<feature type="region of interest" description="Disordered" evidence="1">
    <location>
        <begin position="48"/>
        <end position="94"/>
    </location>
</feature>
<reference evidence="3" key="1">
    <citation type="journal article" date="2019" name="Int. J. Syst. Evol. Microbiol.">
        <title>The Global Catalogue of Microorganisms (GCM) 10K type strain sequencing project: providing services to taxonomists for standard genome sequencing and annotation.</title>
        <authorList>
            <consortium name="The Broad Institute Genomics Platform"/>
            <consortium name="The Broad Institute Genome Sequencing Center for Infectious Disease"/>
            <person name="Wu L."/>
            <person name="Ma J."/>
        </authorList>
    </citation>
    <scope>NUCLEOTIDE SEQUENCE [LARGE SCALE GENOMIC DNA]</scope>
    <source>
        <strain evidence="3">CECT 7184</strain>
    </source>
</reference>
<evidence type="ECO:0000313" key="2">
    <source>
        <dbReference type="EMBL" id="MFC5711251.1"/>
    </source>
</evidence>
<dbReference type="PROSITE" id="PS51257">
    <property type="entry name" value="PROKAR_LIPOPROTEIN"/>
    <property type="match status" value="1"/>
</dbReference>
<sequence length="445" mass="48838">MKKRLLYISALSGVLLLSGCNSEEEPQTDNETAGGHEDHIEEMEELHEDHMGDGHGSHEDHGEGHGEHHSESTAEEIKAEAGEETGTFNERAADGLLVSQTKNITRIEENELEDLSIAVSQTIWPSTHEENQPGTVIMVPEDHWQVALAGLNLVHHPNDGPALFTGSDSISDSVLAEIERLQPKGNEDGTEVIVMGDVDENVLDQLNGYETEHITAETPAAFAAKIDEAYAEVTGNITENIIIGSLEDEDQTLTSIAGHWIAHMEEGLLYVAENEIPSETIEALEKREGEANIYVLGSETIISEEVADQLGEYGNVERMEGESPAELSVEFAQFRDEENEFGWGIDEPGHGLTFVSTNTPELAIPGAAFAHLGKHTPLIWLEEGELGEEMYEYFSLLKPVFENDPMEGPYNHGYVLGTFEDISFQTQGIIDEKLEIEGLHGHGGH</sequence>
<dbReference type="RefSeq" id="WP_385937234.1">
    <property type="nucleotide sequence ID" value="NZ_JBHSOZ010000002.1"/>
</dbReference>
<dbReference type="Proteomes" id="UP001596142">
    <property type="component" value="Unassembled WGS sequence"/>
</dbReference>
<name>A0ABW0YHU1_9BACI</name>
<evidence type="ECO:0000313" key="3">
    <source>
        <dbReference type="Proteomes" id="UP001596142"/>
    </source>
</evidence>
<comment type="caution">
    <text evidence="2">The sequence shown here is derived from an EMBL/GenBank/DDBJ whole genome shotgun (WGS) entry which is preliminary data.</text>
</comment>
<gene>
    <name evidence="2" type="ORF">ACFPU1_00495</name>
</gene>
<keyword evidence="3" id="KW-1185">Reference proteome</keyword>
<feature type="compositionally biased region" description="Basic and acidic residues" evidence="1">
    <location>
        <begin position="48"/>
        <end position="81"/>
    </location>
</feature>
<protein>
    <submittedName>
        <fullName evidence="2">Cell wall-binding repeat-containing protein</fullName>
    </submittedName>
</protein>
<evidence type="ECO:0000256" key="1">
    <source>
        <dbReference type="SAM" id="MobiDB-lite"/>
    </source>
</evidence>
<accession>A0ABW0YHU1</accession>